<dbReference type="Proteomes" id="UP000306552">
    <property type="component" value="Unassembled WGS sequence"/>
</dbReference>
<dbReference type="Pfam" id="PF16344">
    <property type="entry name" value="FecR_C"/>
    <property type="match status" value="1"/>
</dbReference>
<dbReference type="Pfam" id="PF04773">
    <property type="entry name" value="FecR"/>
    <property type="match status" value="1"/>
</dbReference>
<sequence>MKPDKEILIKKWLNDELSPEEFEMFKKLDKYEEYIKISDRAKHFKAPHYNQKVEFEKLNFATSSQKKSSNLKVFKYVAAVAAIAIIAFTLFQTLNTTTNLQSFATSTAKTKSVQLPDQSKVSLNANSNLTYNKDEWYKERQLQLNGEALFKVKKGQKFVVNTAYANVEVLGTVFNVKSRDYIFEVSCFEGSVKVYLKGQSYVLKPKDNLVIDHENILITQFSSAQPDWKTNKTIIDSKSLDIVLKEFQNYYDVNFDASNIDTSTIYSGSFSHNDLKIALNSITLPLGYTYTKQGNTIILSNQ</sequence>
<feature type="domain" description="FecR protein" evidence="2">
    <location>
        <begin position="104"/>
        <end position="193"/>
    </location>
</feature>
<gene>
    <name evidence="4" type="ORF">FCN74_03985</name>
</gene>
<dbReference type="PANTHER" id="PTHR30273:SF2">
    <property type="entry name" value="PROTEIN FECR"/>
    <property type="match status" value="1"/>
</dbReference>
<keyword evidence="1" id="KW-0812">Transmembrane</keyword>
<dbReference type="OrthoDB" id="1097347at2"/>
<evidence type="ECO:0000313" key="5">
    <source>
        <dbReference type="Proteomes" id="UP000306552"/>
    </source>
</evidence>
<dbReference type="Gene3D" id="3.55.50.30">
    <property type="match status" value="1"/>
</dbReference>
<dbReference type="Gene3D" id="2.60.120.1440">
    <property type="match status" value="1"/>
</dbReference>
<comment type="caution">
    <text evidence="4">The sequence shown here is derived from an EMBL/GenBank/DDBJ whole genome shotgun (WGS) entry which is preliminary data.</text>
</comment>
<dbReference type="AlphaFoldDB" id="A0A4U5TTN4"/>
<feature type="domain" description="Protein FecR C-terminal" evidence="3">
    <location>
        <begin position="234"/>
        <end position="299"/>
    </location>
</feature>
<dbReference type="InterPro" id="IPR006860">
    <property type="entry name" value="FecR"/>
</dbReference>
<name>A0A4U5TTN4_9FLAO</name>
<protein>
    <submittedName>
        <fullName evidence="4">DUF4974 domain-containing protein</fullName>
    </submittedName>
</protein>
<keyword evidence="5" id="KW-1185">Reference proteome</keyword>
<dbReference type="InterPro" id="IPR012373">
    <property type="entry name" value="Ferrdict_sens_TM"/>
</dbReference>
<dbReference type="RefSeq" id="WP_138931286.1">
    <property type="nucleotide sequence ID" value="NZ_SWMU01000001.1"/>
</dbReference>
<evidence type="ECO:0000313" key="4">
    <source>
        <dbReference type="EMBL" id="TKS57586.1"/>
    </source>
</evidence>
<feature type="transmembrane region" description="Helical" evidence="1">
    <location>
        <begin position="73"/>
        <end position="91"/>
    </location>
</feature>
<evidence type="ECO:0000256" key="1">
    <source>
        <dbReference type="SAM" id="Phobius"/>
    </source>
</evidence>
<organism evidence="4 5">
    <name type="scientific">Mesohalobacter halotolerans</name>
    <dbReference type="NCBI Taxonomy" id="1883405"/>
    <lineage>
        <taxon>Bacteria</taxon>
        <taxon>Pseudomonadati</taxon>
        <taxon>Bacteroidota</taxon>
        <taxon>Flavobacteriia</taxon>
        <taxon>Flavobacteriales</taxon>
        <taxon>Flavobacteriaceae</taxon>
        <taxon>Mesohalobacter</taxon>
    </lineage>
</organism>
<keyword evidence="1" id="KW-0472">Membrane</keyword>
<dbReference type="PIRSF" id="PIRSF018266">
    <property type="entry name" value="FecR"/>
    <property type="match status" value="1"/>
</dbReference>
<dbReference type="EMBL" id="SWMU01000001">
    <property type="protein sequence ID" value="TKS57586.1"/>
    <property type="molecule type" value="Genomic_DNA"/>
</dbReference>
<evidence type="ECO:0000259" key="3">
    <source>
        <dbReference type="Pfam" id="PF16344"/>
    </source>
</evidence>
<dbReference type="InterPro" id="IPR032508">
    <property type="entry name" value="FecR_C"/>
</dbReference>
<proteinExistence type="predicted"/>
<keyword evidence="1" id="KW-1133">Transmembrane helix</keyword>
<evidence type="ECO:0000259" key="2">
    <source>
        <dbReference type="Pfam" id="PF04773"/>
    </source>
</evidence>
<dbReference type="GO" id="GO:0016989">
    <property type="term" value="F:sigma factor antagonist activity"/>
    <property type="evidence" value="ECO:0007669"/>
    <property type="project" value="TreeGrafter"/>
</dbReference>
<accession>A0A4U5TTN4</accession>
<reference evidence="4 5" key="1">
    <citation type="submission" date="2019-04" db="EMBL/GenBank/DDBJ databases">
        <title>Psychroflexus halotolerans sp. nov., isolated from a marine solar saltern.</title>
        <authorList>
            <person name="Feng X."/>
        </authorList>
    </citation>
    <scope>NUCLEOTIDE SEQUENCE [LARGE SCALE GENOMIC DNA]</scope>
    <source>
        <strain evidence="4 5">WDS2C27</strain>
    </source>
</reference>
<dbReference type="PANTHER" id="PTHR30273">
    <property type="entry name" value="PERIPLASMIC SIGNAL SENSOR AND SIGMA FACTOR ACTIVATOR FECR-RELATED"/>
    <property type="match status" value="1"/>
</dbReference>